<evidence type="ECO:0000259" key="8">
    <source>
        <dbReference type="PROSITE" id="PS50928"/>
    </source>
</evidence>
<organism evidence="9 10">
    <name type="scientific">Paenibacillus tyrfis</name>
    <dbReference type="NCBI Taxonomy" id="1501230"/>
    <lineage>
        <taxon>Bacteria</taxon>
        <taxon>Bacillati</taxon>
        <taxon>Bacillota</taxon>
        <taxon>Bacilli</taxon>
        <taxon>Bacillales</taxon>
        <taxon>Paenibacillaceae</taxon>
        <taxon>Paenibacillus</taxon>
    </lineage>
</organism>
<evidence type="ECO:0000256" key="7">
    <source>
        <dbReference type="RuleBase" id="RU363032"/>
    </source>
</evidence>
<comment type="similarity">
    <text evidence="7">Belongs to the binding-protein-dependent transport system permease family.</text>
</comment>
<dbReference type="SUPFAM" id="SSF161098">
    <property type="entry name" value="MetI-like"/>
    <property type="match status" value="1"/>
</dbReference>
<dbReference type="CDD" id="cd06261">
    <property type="entry name" value="TM_PBP2"/>
    <property type="match status" value="1"/>
</dbReference>
<evidence type="ECO:0000256" key="5">
    <source>
        <dbReference type="ARBA" id="ARBA00022989"/>
    </source>
</evidence>
<feature type="transmembrane region" description="Helical" evidence="7">
    <location>
        <begin position="128"/>
        <end position="148"/>
    </location>
</feature>
<dbReference type="AlphaFoldDB" id="A0A081P098"/>
<dbReference type="eggNOG" id="COG1175">
    <property type="taxonomic scope" value="Bacteria"/>
</dbReference>
<name>A0A081P098_9BACL</name>
<evidence type="ECO:0000256" key="2">
    <source>
        <dbReference type="ARBA" id="ARBA00022448"/>
    </source>
</evidence>
<dbReference type="EMBL" id="JNVM01000017">
    <property type="protein sequence ID" value="KEQ24121.1"/>
    <property type="molecule type" value="Genomic_DNA"/>
</dbReference>
<protein>
    <submittedName>
        <fullName evidence="9">Sugar ABC transporter permease</fullName>
    </submittedName>
</protein>
<evidence type="ECO:0000256" key="4">
    <source>
        <dbReference type="ARBA" id="ARBA00022692"/>
    </source>
</evidence>
<dbReference type="Gene3D" id="1.10.3720.10">
    <property type="entry name" value="MetI-like"/>
    <property type="match status" value="1"/>
</dbReference>
<feature type="transmembrane region" description="Helical" evidence="7">
    <location>
        <begin position="177"/>
        <end position="200"/>
    </location>
</feature>
<gene>
    <name evidence="9" type="ORF">ET33_10470</name>
</gene>
<keyword evidence="2 7" id="KW-0813">Transport</keyword>
<dbReference type="Pfam" id="PF00528">
    <property type="entry name" value="BPD_transp_1"/>
    <property type="match status" value="1"/>
</dbReference>
<feature type="transmembrane region" description="Helical" evidence="7">
    <location>
        <begin position="29"/>
        <end position="56"/>
    </location>
</feature>
<dbReference type="PANTHER" id="PTHR30193">
    <property type="entry name" value="ABC TRANSPORTER PERMEASE PROTEIN"/>
    <property type="match status" value="1"/>
</dbReference>
<keyword evidence="10" id="KW-1185">Reference proteome</keyword>
<dbReference type="OrthoDB" id="9788108at2"/>
<accession>A0A081P098</accession>
<evidence type="ECO:0000256" key="1">
    <source>
        <dbReference type="ARBA" id="ARBA00004651"/>
    </source>
</evidence>
<keyword evidence="5 7" id="KW-1133">Transmembrane helix</keyword>
<proteinExistence type="inferred from homology"/>
<keyword evidence="3" id="KW-1003">Cell membrane</keyword>
<sequence>MTMETNKLSNRTAGAAAKSKWNNSKKEALVGWLFLAPEFVGIVLLYVFPVVFSLYLSFSEWNLVGGISSIKFVGLDNFAKLFDDEKVLMALKNNLIYTVLTVPVGMLLALILAVLIHSRVYGKSYFKVAFFIPYISSLVALGAVWSALYHPSKGPINQFLISLGITDPPKWLADSNYSLLSIIIIAIWAGIGYQIVIYLAGLTNIPEEMYEAASIDGASPWHKFTKITLPLLGPTTSFLFITLLMSSFKVFDLVAFMTGGGPNDSSTVIVFRIYEEGFRNFKMGYASAISWLLFAIVGLATLATWQLQKRKVHY</sequence>
<keyword evidence="4 7" id="KW-0812">Transmembrane</keyword>
<evidence type="ECO:0000256" key="6">
    <source>
        <dbReference type="ARBA" id="ARBA00023136"/>
    </source>
</evidence>
<dbReference type="PROSITE" id="PS50928">
    <property type="entry name" value="ABC_TM1"/>
    <property type="match status" value="1"/>
</dbReference>
<comment type="caution">
    <text evidence="9">The sequence shown here is derived from an EMBL/GenBank/DDBJ whole genome shotgun (WGS) entry which is preliminary data.</text>
</comment>
<comment type="subcellular location">
    <subcellularLocation>
        <location evidence="1 7">Cell membrane</location>
        <topology evidence="1 7">Multi-pass membrane protein</topology>
    </subcellularLocation>
</comment>
<keyword evidence="6 7" id="KW-0472">Membrane</keyword>
<dbReference type="InterPro" id="IPR000515">
    <property type="entry name" value="MetI-like"/>
</dbReference>
<feature type="domain" description="ABC transmembrane type-1" evidence="8">
    <location>
        <begin position="91"/>
        <end position="304"/>
    </location>
</feature>
<dbReference type="PANTHER" id="PTHR30193:SF37">
    <property type="entry name" value="INNER MEMBRANE ABC TRANSPORTER PERMEASE PROTEIN YCJO"/>
    <property type="match status" value="1"/>
</dbReference>
<feature type="transmembrane region" description="Helical" evidence="7">
    <location>
        <begin position="229"/>
        <end position="248"/>
    </location>
</feature>
<evidence type="ECO:0000313" key="10">
    <source>
        <dbReference type="Proteomes" id="UP000028123"/>
    </source>
</evidence>
<dbReference type="Proteomes" id="UP000028123">
    <property type="component" value="Unassembled WGS sequence"/>
</dbReference>
<dbReference type="InterPro" id="IPR051393">
    <property type="entry name" value="ABC_transporter_permease"/>
</dbReference>
<feature type="transmembrane region" description="Helical" evidence="7">
    <location>
        <begin position="95"/>
        <end position="116"/>
    </location>
</feature>
<evidence type="ECO:0000256" key="3">
    <source>
        <dbReference type="ARBA" id="ARBA00022475"/>
    </source>
</evidence>
<reference evidence="9 10" key="1">
    <citation type="submission" date="2014-06" db="EMBL/GenBank/DDBJ databases">
        <title>Draft genome sequence of Paenibacillus sp. MSt1.</title>
        <authorList>
            <person name="Aw Y.K."/>
            <person name="Ong K.S."/>
            <person name="Gan H.M."/>
            <person name="Lee S.M."/>
        </authorList>
    </citation>
    <scope>NUCLEOTIDE SEQUENCE [LARGE SCALE GENOMIC DNA]</scope>
    <source>
        <strain evidence="9 10">MSt1</strain>
    </source>
</reference>
<evidence type="ECO:0000313" key="9">
    <source>
        <dbReference type="EMBL" id="KEQ24121.1"/>
    </source>
</evidence>
<feature type="transmembrane region" description="Helical" evidence="7">
    <location>
        <begin position="285"/>
        <end position="305"/>
    </location>
</feature>
<dbReference type="InterPro" id="IPR035906">
    <property type="entry name" value="MetI-like_sf"/>
</dbReference>
<dbReference type="GO" id="GO:0005886">
    <property type="term" value="C:plasma membrane"/>
    <property type="evidence" value="ECO:0007669"/>
    <property type="project" value="UniProtKB-SubCell"/>
</dbReference>
<dbReference type="GO" id="GO:0055085">
    <property type="term" value="P:transmembrane transport"/>
    <property type="evidence" value="ECO:0007669"/>
    <property type="project" value="InterPro"/>
</dbReference>